<dbReference type="STRING" id="413434.SAMN04488132_104263"/>
<dbReference type="InterPro" id="IPR050300">
    <property type="entry name" value="GDXG_lipolytic_enzyme"/>
</dbReference>
<sequence length="284" mass="31488">MFKTCLLTCLLLASAMLHAQQRIFLYPQQREDIMHKGFDTIAPFMDYYPAPNDTTKGGKTAVLICPGGAYTHLAWEKEGILPARFFNANGIDAFVLRYRLNNVQQQGHHFPAQYNDATTALRIIREKAAEWHIDPARTGVMGFSAGGHLAATTGTIRDDGRQAPAFLVLVYPVITLTDLFAHKRSREMVTGSAKPDSALIERLSAEKRVTAQTPPTLLIHADDDASVPPQNSILFYEALKKNKVRAAMLIYDRGGHGFGMAATDPFTGQWPSAVVQWLSRQGFR</sequence>
<keyword evidence="2" id="KW-0732">Signal</keyword>
<gene>
    <name evidence="4" type="ORF">SAMN04488132_104263</name>
</gene>
<dbReference type="Gene3D" id="3.40.50.1820">
    <property type="entry name" value="alpha/beta hydrolase"/>
    <property type="match status" value="1"/>
</dbReference>
<dbReference type="EMBL" id="FUWH01000004">
    <property type="protein sequence ID" value="SJZ78695.1"/>
    <property type="molecule type" value="Genomic_DNA"/>
</dbReference>
<evidence type="ECO:0000313" key="5">
    <source>
        <dbReference type="Proteomes" id="UP000190888"/>
    </source>
</evidence>
<name>A0A1T4NHS9_9BACT</name>
<dbReference type="Proteomes" id="UP000190888">
    <property type="component" value="Unassembled WGS sequence"/>
</dbReference>
<dbReference type="Pfam" id="PF20434">
    <property type="entry name" value="BD-FAE"/>
    <property type="match status" value="1"/>
</dbReference>
<protein>
    <submittedName>
        <fullName evidence="4">Acetyl esterase/lipase</fullName>
    </submittedName>
</protein>
<evidence type="ECO:0000256" key="1">
    <source>
        <dbReference type="ARBA" id="ARBA00022801"/>
    </source>
</evidence>
<organism evidence="4 5">
    <name type="scientific">Sediminibacterium ginsengisoli</name>
    <dbReference type="NCBI Taxonomy" id="413434"/>
    <lineage>
        <taxon>Bacteria</taxon>
        <taxon>Pseudomonadati</taxon>
        <taxon>Bacteroidota</taxon>
        <taxon>Chitinophagia</taxon>
        <taxon>Chitinophagales</taxon>
        <taxon>Chitinophagaceae</taxon>
        <taxon>Sediminibacterium</taxon>
    </lineage>
</organism>
<feature type="domain" description="BD-FAE-like" evidence="3">
    <location>
        <begin position="51"/>
        <end position="239"/>
    </location>
</feature>
<dbReference type="PANTHER" id="PTHR48081">
    <property type="entry name" value="AB HYDROLASE SUPERFAMILY PROTEIN C4A8.06C"/>
    <property type="match status" value="1"/>
</dbReference>
<dbReference type="AlphaFoldDB" id="A0A1T4NHS9"/>
<keyword evidence="5" id="KW-1185">Reference proteome</keyword>
<feature type="chain" id="PRO_5012572069" evidence="2">
    <location>
        <begin position="20"/>
        <end position="284"/>
    </location>
</feature>
<dbReference type="PANTHER" id="PTHR48081:SF6">
    <property type="entry name" value="PEPTIDASE S9 PROLYL OLIGOPEPTIDASE CATALYTIC DOMAIN-CONTAINING PROTEIN"/>
    <property type="match status" value="1"/>
</dbReference>
<evidence type="ECO:0000259" key="3">
    <source>
        <dbReference type="Pfam" id="PF20434"/>
    </source>
</evidence>
<feature type="signal peptide" evidence="2">
    <location>
        <begin position="1"/>
        <end position="19"/>
    </location>
</feature>
<accession>A0A1T4NHS9</accession>
<evidence type="ECO:0000256" key="2">
    <source>
        <dbReference type="SAM" id="SignalP"/>
    </source>
</evidence>
<dbReference type="InterPro" id="IPR049492">
    <property type="entry name" value="BD-FAE-like_dom"/>
</dbReference>
<dbReference type="GO" id="GO:0016787">
    <property type="term" value="F:hydrolase activity"/>
    <property type="evidence" value="ECO:0007669"/>
    <property type="project" value="UniProtKB-KW"/>
</dbReference>
<proteinExistence type="predicted"/>
<dbReference type="InterPro" id="IPR029058">
    <property type="entry name" value="AB_hydrolase_fold"/>
</dbReference>
<dbReference type="RefSeq" id="WP_176112958.1">
    <property type="nucleotide sequence ID" value="NZ_FUWH01000004.1"/>
</dbReference>
<evidence type="ECO:0000313" key="4">
    <source>
        <dbReference type="EMBL" id="SJZ78695.1"/>
    </source>
</evidence>
<keyword evidence="1" id="KW-0378">Hydrolase</keyword>
<dbReference type="SUPFAM" id="SSF53474">
    <property type="entry name" value="alpha/beta-Hydrolases"/>
    <property type="match status" value="1"/>
</dbReference>
<reference evidence="4 5" key="1">
    <citation type="submission" date="2017-02" db="EMBL/GenBank/DDBJ databases">
        <authorList>
            <person name="Peterson S.W."/>
        </authorList>
    </citation>
    <scope>NUCLEOTIDE SEQUENCE [LARGE SCALE GENOMIC DNA]</scope>
    <source>
        <strain evidence="4 5">DSM 22335</strain>
    </source>
</reference>